<evidence type="ECO:0000256" key="5">
    <source>
        <dbReference type="ARBA" id="ARBA00022833"/>
    </source>
</evidence>
<dbReference type="GO" id="GO:0016020">
    <property type="term" value="C:membrane"/>
    <property type="evidence" value="ECO:0007669"/>
    <property type="project" value="UniProtKB-SubCell"/>
</dbReference>
<feature type="domain" description="RING-type" evidence="10">
    <location>
        <begin position="573"/>
        <end position="611"/>
    </location>
</feature>
<keyword evidence="4 8" id="KW-0863">Zinc-finger</keyword>
<accession>A0A5N5TLD6</accession>
<evidence type="ECO:0000259" key="10">
    <source>
        <dbReference type="PROSITE" id="PS50089"/>
    </source>
</evidence>
<evidence type="ECO:0000256" key="9">
    <source>
        <dbReference type="SAM" id="Phobius"/>
    </source>
</evidence>
<comment type="caution">
    <text evidence="11">The sequence shown here is derived from an EMBL/GenBank/DDBJ whole genome shotgun (WGS) entry which is preliminary data.</text>
</comment>
<dbReference type="PANTHER" id="PTHR22763:SF191">
    <property type="entry name" value="RING FINGER PROTEIN 145 HOMOLOG"/>
    <property type="match status" value="1"/>
</dbReference>
<dbReference type="Pfam" id="PF13639">
    <property type="entry name" value="zf-RING_2"/>
    <property type="match status" value="1"/>
</dbReference>
<feature type="transmembrane region" description="Helical" evidence="9">
    <location>
        <begin position="162"/>
        <end position="183"/>
    </location>
</feature>
<evidence type="ECO:0000313" key="12">
    <source>
        <dbReference type="Proteomes" id="UP000326759"/>
    </source>
</evidence>
<comment type="subcellular location">
    <subcellularLocation>
        <location evidence="1">Membrane</location>
        <topology evidence="1">Multi-pass membrane protein</topology>
    </subcellularLocation>
</comment>
<keyword evidence="7 9" id="KW-0472">Membrane</keyword>
<keyword evidence="12" id="KW-1185">Reference proteome</keyword>
<feature type="transmembrane region" description="Helical" evidence="9">
    <location>
        <begin position="444"/>
        <end position="470"/>
    </location>
</feature>
<dbReference type="SMART" id="SM00184">
    <property type="entry name" value="RING"/>
    <property type="match status" value="1"/>
</dbReference>
<dbReference type="PROSITE" id="PS50089">
    <property type="entry name" value="ZF_RING_2"/>
    <property type="match status" value="1"/>
</dbReference>
<dbReference type="EMBL" id="SEYY01000559">
    <property type="protein sequence ID" value="KAB7506984.1"/>
    <property type="molecule type" value="Genomic_DNA"/>
</dbReference>
<evidence type="ECO:0000256" key="8">
    <source>
        <dbReference type="PROSITE-ProRule" id="PRU00175"/>
    </source>
</evidence>
<reference evidence="11 12" key="1">
    <citation type="journal article" date="2019" name="PLoS Biol.">
        <title>Sex chromosomes control vertical transmission of feminizing Wolbachia symbionts in an isopod.</title>
        <authorList>
            <person name="Becking T."/>
            <person name="Chebbi M.A."/>
            <person name="Giraud I."/>
            <person name="Moumen B."/>
            <person name="Laverre T."/>
            <person name="Caubet Y."/>
            <person name="Peccoud J."/>
            <person name="Gilbert C."/>
            <person name="Cordaux R."/>
        </authorList>
    </citation>
    <scope>NUCLEOTIDE SEQUENCE [LARGE SCALE GENOMIC DNA]</scope>
    <source>
        <strain evidence="11">ANa2</strain>
        <tissue evidence="11">Whole body excluding digestive tract and cuticle</tissue>
    </source>
</reference>
<dbReference type="InterPro" id="IPR013083">
    <property type="entry name" value="Znf_RING/FYVE/PHD"/>
</dbReference>
<evidence type="ECO:0000256" key="1">
    <source>
        <dbReference type="ARBA" id="ARBA00004141"/>
    </source>
</evidence>
<organism evidence="11 12">
    <name type="scientific">Armadillidium nasatum</name>
    <dbReference type="NCBI Taxonomy" id="96803"/>
    <lineage>
        <taxon>Eukaryota</taxon>
        <taxon>Metazoa</taxon>
        <taxon>Ecdysozoa</taxon>
        <taxon>Arthropoda</taxon>
        <taxon>Crustacea</taxon>
        <taxon>Multicrustacea</taxon>
        <taxon>Malacostraca</taxon>
        <taxon>Eumalacostraca</taxon>
        <taxon>Peracarida</taxon>
        <taxon>Isopoda</taxon>
        <taxon>Oniscidea</taxon>
        <taxon>Crinocheta</taxon>
        <taxon>Armadillidiidae</taxon>
        <taxon>Armadillidium</taxon>
    </lineage>
</organism>
<feature type="transmembrane region" description="Helical" evidence="9">
    <location>
        <begin position="414"/>
        <end position="432"/>
    </location>
</feature>
<gene>
    <name evidence="11" type="ORF">Anas_03747</name>
</gene>
<dbReference type="InterPro" id="IPR025754">
    <property type="entry name" value="TRC8_N_dom"/>
</dbReference>
<protein>
    <submittedName>
        <fullName evidence="11">RING finger protein</fullName>
    </submittedName>
</protein>
<dbReference type="InterPro" id="IPR011016">
    <property type="entry name" value="Znf_RING-CH"/>
</dbReference>
<evidence type="ECO:0000256" key="3">
    <source>
        <dbReference type="ARBA" id="ARBA00022723"/>
    </source>
</evidence>
<evidence type="ECO:0000256" key="7">
    <source>
        <dbReference type="ARBA" id="ARBA00023136"/>
    </source>
</evidence>
<dbReference type="GO" id="GO:0061630">
    <property type="term" value="F:ubiquitin protein ligase activity"/>
    <property type="evidence" value="ECO:0007669"/>
    <property type="project" value="TreeGrafter"/>
</dbReference>
<dbReference type="SUPFAM" id="SSF57850">
    <property type="entry name" value="RING/U-box"/>
    <property type="match status" value="1"/>
</dbReference>
<keyword evidence="2 9" id="KW-0812">Transmembrane</keyword>
<dbReference type="Gene3D" id="3.30.40.10">
    <property type="entry name" value="Zinc/RING finger domain, C3HC4 (zinc finger)"/>
    <property type="match status" value="1"/>
</dbReference>
<dbReference type="InterPro" id="IPR001841">
    <property type="entry name" value="Znf_RING"/>
</dbReference>
<dbReference type="Proteomes" id="UP000326759">
    <property type="component" value="Unassembled WGS sequence"/>
</dbReference>
<name>A0A5N5TLD6_9CRUS</name>
<keyword evidence="3" id="KW-0479">Metal-binding</keyword>
<evidence type="ECO:0000256" key="4">
    <source>
        <dbReference type="ARBA" id="ARBA00022771"/>
    </source>
</evidence>
<dbReference type="PANTHER" id="PTHR22763">
    <property type="entry name" value="RING ZINC FINGER PROTEIN"/>
    <property type="match status" value="1"/>
</dbReference>
<evidence type="ECO:0000256" key="2">
    <source>
        <dbReference type="ARBA" id="ARBA00022692"/>
    </source>
</evidence>
<feature type="transmembrane region" description="Helical" evidence="9">
    <location>
        <begin position="518"/>
        <end position="535"/>
    </location>
</feature>
<dbReference type="GO" id="GO:0036503">
    <property type="term" value="P:ERAD pathway"/>
    <property type="evidence" value="ECO:0007669"/>
    <property type="project" value="TreeGrafter"/>
</dbReference>
<dbReference type="SMART" id="SM00744">
    <property type="entry name" value="RINGv"/>
    <property type="match status" value="1"/>
</dbReference>
<dbReference type="GO" id="GO:0012505">
    <property type="term" value="C:endomembrane system"/>
    <property type="evidence" value="ECO:0007669"/>
    <property type="project" value="TreeGrafter"/>
</dbReference>
<dbReference type="InterPro" id="IPR050731">
    <property type="entry name" value="HRD1_E3_ubiq-ligases"/>
</dbReference>
<feature type="transmembrane region" description="Helical" evidence="9">
    <location>
        <begin position="214"/>
        <end position="233"/>
    </location>
</feature>
<dbReference type="AlphaFoldDB" id="A0A5N5TLD6"/>
<dbReference type="GO" id="GO:0043161">
    <property type="term" value="P:proteasome-mediated ubiquitin-dependent protein catabolic process"/>
    <property type="evidence" value="ECO:0007669"/>
    <property type="project" value="TreeGrafter"/>
</dbReference>
<keyword evidence="6 9" id="KW-1133">Transmembrane helix</keyword>
<feature type="transmembrane region" description="Helical" evidence="9">
    <location>
        <begin position="375"/>
        <end position="394"/>
    </location>
</feature>
<evidence type="ECO:0000256" key="6">
    <source>
        <dbReference type="ARBA" id="ARBA00022989"/>
    </source>
</evidence>
<dbReference type="GO" id="GO:0008270">
    <property type="term" value="F:zinc ion binding"/>
    <property type="evidence" value="ECO:0007669"/>
    <property type="project" value="UniProtKB-KW"/>
</dbReference>
<feature type="transmembrane region" description="Helical" evidence="9">
    <location>
        <begin position="110"/>
        <end position="129"/>
    </location>
</feature>
<sequence length="658" mass="74407">MISNTIYNTRTRTLKIIFRPVQSAVIQGLMVLLLPLEQLVSLYMHYLTVAILAAADTFSRYYIEAEKGLSEQWPDYGTVSFQGFSNMLMLQKSLFDSSNDIETLFLRQQVAAIVFHTLVATLVTFFLDLEYNKDKILLLVYLVPVFGRLSGCPIGDLHLTHNFASCFVIFLTVQYIFLCVPHVFRFLKSVYINFTLLAHWYGPVGLFMKLWGRLFVPVQLLLFWLMLFITQIYSHILPEGSKKSVYGEVRGINKSPLESSLIDIKMLVSNIEEGISGQISENGGSKTELIGNMWYLIMIQSAAEVCYTPLMLGGACVTVSYASRGILILTRIFVAGSNAPPLPEDLAHSGWTEGITMALLAIQTSLLSMPMPERLAVLSIIILIVVSSLIQSMYELVEPLVLSLSTQGLAPLSKHLRACILCLVLLLLPLYMVYTFTVIFDQDFWLLIVASTSIMTSVQALGLIAMYILLTWDAASSKPWPSLDDFIYYTRATTRVFEFIVAVLVVGAGVKESFLGEWSWISALVLLIHCYFNVWQRLQQGWNSFLLRVEAANKISALPVATSQQLEKYSDLCAICYSEMSSARVTKCSHLFHEACLRKWLYIQGKCPLCHRSINIHNEEDNLNERTSQHYTTERDLHNEPNIEAEIDFVCLYKNDCD</sequence>
<dbReference type="OrthoDB" id="4348522at2759"/>
<evidence type="ECO:0000313" key="11">
    <source>
        <dbReference type="EMBL" id="KAB7506984.1"/>
    </source>
</evidence>
<dbReference type="Pfam" id="PF13705">
    <property type="entry name" value="TRC8_N"/>
    <property type="match status" value="1"/>
</dbReference>
<feature type="transmembrane region" description="Helical" evidence="9">
    <location>
        <begin position="136"/>
        <end position="156"/>
    </location>
</feature>
<dbReference type="CDD" id="cd16476">
    <property type="entry name" value="RING-H2_RNF139-like"/>
    <property type="match status" value="1"/>
</dbReference>
<keyword evidence="5" id="KW-0862">Zinc</keyword>
<proteinExistence type="predicted"/>